<dbReference type="EMBL" id="JAUEPR010000006">
    <property type="protein sequence ID" value="KAK0483160.1"/>
    <property type="molecule type" value="Genomic_DNA"/>
</dbReference>
<keyword evidence="3" id="KW-1185">Reference proteome</keyword>
<sequence length="226" mass="26617">MHRKSGEEKRDIGSGRTMKECRLERLGRARKQHSSSDESNRWLCELLEFPSTSKAKMLLSQKIGHRLDSRTDMPCRYPPQDPSNLHRSVCVRLPLTSRGGRPRRTRYSWWWQWLITDECDWAARALPLAYTRSRNDIVPNCAIHKGGSSLPSLVPCMTCTTSRTTVRCRHPILSLAWSRPPPTVPPFLFFLIYASFYKVHHRRRRFDFLFYDNVLTDTYQRSFRRS</sequence>
<dbReference type="AlphaFoldDB" id="A0AA39PF93"/>
<accession>A0AA39PF93</accession>
<gene>
    <name evidence="2" type="ORF">IW261DRAFT_930929</name>
</gene>
<comment type="caution">
    <text evidence="2">The sequence shown here is derived from an EMBL/GenBank/DDBJ whole genome shotgun (WGS) entry which is preliminary data.</text>
</comment>
<evidence type="ECO:0000313" key="2">
    <source>
        <dbReference type="EMBL" id="KAK0483160.1"/>
    </source>
</evidence>
<reference evidence="2" key="1">
    <citation type="submission" date="2023-06" db="EMBL/GenBank/DDBJ databases">
        <authorList>
            <consortium name="Lawrence Berkeley National Laboratory"/>
            <person name="Ahrendt S."/>
            <person name="Sahu N."/>
            <person name="Indic B."/>
            <person name="Wong-Bajracharya J."/>
            <person name="Merenyi Z."/>
            <person name="Ke H.-M."/>
            <person name="Monk M."/>
            <person name="Kocsube S."/>
            <person name="Drula E."/>
            <person name="Lipzen A."/>
            <person name="Balint B."/>
            <person name="Henrissat B."/>
            <person name="Andreopoulos B."/>
            <person name="Martin F.M."/>
            <person name="Harder C.B."/>
            <person name="Rigling D."/>
            <person name="Ford K.L."/>
            <person name="Foster G.D."/>
            <person name="Pangilinan J."/>
            <person name="Papanicolaou A."/>
            <person name="Barry K."/>
            <person name="LaButti K."/>
            <person name="Viragh M."/>
            <person name="Koriabine M."/>
            <person name="Yan M."/>
            <person name="Riley R."/>
            <person name="Champramary S."/>
            <person name="Plett K.L."/>
            <person name="Tsai I.J."/>
            <person name="Slot J."/>
            <person name="Sipos G."/>
            <person name="Plett J."/>
            <person name="Nagy L.G."/>
            <person name="Grigoriev I.V."/>
        </authorList>
    </citation>
    <scope>NUCLEOTIDE SEQUENCE</scope>
    <source>
        <strain evidence="2">ICMP 16352</strain>
    </source>
</reference>
<feature type="region of interest" description="Disordered" evidence="1">
    <location>
        <begin position="1"/>
        <end position="32"/>
    </location>
</feature>
<protein>
    <submittedName>
        <fullName evidence="2">Uncharacterized protein</fullName>
    </submittedName>
</protein>
<feature type="compositionally biased region" description="Basic and acidic residues" evidence="1">
    <location>
        <begin position="1"/>
        <end position="27"/>
    </location>
</feature>
<name>A0AA39PF93_9AGAR</name>
<proteinExistence type="predicted"/>
<organism evidence="2 3">
    <name type="scientific">Armillaria novae-zelandiae</name>
    <dbReference type="NCBI Taxonomy" id="153914"/>
    <lineage>
        <taxon>Eukaryota</taxon>
        <taxon>Fungi</taxon>
        <taxon>Dikarya</taxon>
        <taxon>Basidiomycota</taxon>
        <taxon>Agaricomycotina</taxon>
        <taxon>Agaricomycetes</taxon>
        <taxon>Agaricomycetidae</taxon>
        <taxon>Agaricales</taxon>
        <taxon>Marasmiineae</taxon>
        <taxon>Physalacriaceae</taxon>
        <taxon>Armillaria</taxon>
    </lineage>
</organism>
<dbReference type="Proteomes" id="UP001175227">
    <property type="component" value="Unassembled WGS sequence"/>
</dbReference>
<evidence type="ECO:0000256" key="1">
    <source>
        <dbReference type="SAM" id="MobiDB-lite"/>
    </source>
</evidence>
<evidence type="ECO:0000313" key="3">
    <source>
        <dbReference type="Proteomes" id="UP001175227"/>
    </source>
</evidence>